<evidence type="ECO:0000313" key="2">
    <source>
        <dbReference type="EMBL" id="KAK5915075.1"/>
    </source>
</evidence>
<keyword evidence="3" id="KW-1185">Reference proteome</keyword>
<reference evidence="2 3" key="1">
    <citation type="journal article" date="2023" name="Mol. Biol. Evol.">
        <title>Genomics of Secondarily Temperate Adaptation in the Only Non-Antarctic Icefish.</title>
        <authorList>
            <person name="Rivera-Colon A.G."/>
            <person name="Rayamajhi N."/>
            <person name="Minhas B.F."/>
            <person name="Madrigal G."/>
            <person name="Bilyk K.T."/>
            <person name="Yoon V."/>
            <person name="Hune M."/>
            <person name="Gregory S."/>
            <person name="Cheng C.H.C."/>
            <person name="Catchen J.M."/>
        </authorList>
    </citation>
    <scope>NUCLEOTIDE SEQUENCE [LARGE SCALE GENOMIC DNA]</scope>
    <source>
        <strain evidence="2">JC2023a</strain>
    </source>
</reference>
<organism evidence="2 3">
    <name type="scientific">Champsocephalus esox</name>
    <name type="common">pike icefish</name>
    <dbReference type="NCBI Taxonomy" id="159716"/>
    <lineage>
        <taxon>Eukaryota</taxon>
        <taxon>Metazoa</taxon>
        <taxon>Chordata</taxon>
        <taxon>Craniata</taxon>
        <taxon>Vertebrata</taxon>
        <taxon>Euteleostomi</taxon>
        <taxon>Actinopterygii</taxon>
        <taxon>Neopterygii</taxon>
        <taxon>Teleostei</taxon>
        <taxon>Neoteleostei</taxon>
        <taxon>Acanthomorphata</taxon>
        <taxon>Eupercaria</taxon>
        <taxon>Perciformes</taxon>
        <taxon>Notothenioidei</taxon>
        <taxon>Channichthyidae</taxon>
        <taxon>Champsocephalus</taxon>
    </lineage>
</organism>
<name>A0AAN8D7E8_9TELE</name>
<comment type="caution">
    <text evidence="2">The sequence shown here is derived from an EMBL/GenBank/DDBJ whole genome shotgun (WGS) entry which is preliminary data.</text>
</comment>
<dbReference type="Proteomes" id="UP001335648">
    <property type="component" value="Unassembled WGS sequence"/>
</dbReference>
<sequence>MLERSRSRFRSPAEGFPGEHSGEPWVRSCPDAEAKPLHRRPSTQQRPVNAERSSSKRHQNIDVFVPETAANESCDICIAPVTT</sequence>
<protein>
    <submittedName>
        <fullName evidence="2">Uncharacterized protein</fullName>
    </submittedName>
</protein>
<dbReference type="AlphaFoldDB" id="A0AAN8D7E8"/>
<feature type="region of interest" description="Disordered" evidence="1">
    <location>
        <begin position="1"/>
        <end position="63"/>
    </location>
</feature>
<gene>
    <name evidence="2" type="ORF">CesoFtcFv8_000705</name>
</gene>
<evidence type="ECO:0000256" key="1">
    <source>
        <dbReference type="SAM" id="MobiDB-lite"/>
    </source>
</evidence>
<proteinExistence type="predicted"/>
<evidence type="ECO:0000313" key="3">
    <source>
        <dbReference type="Proteomes" id="UP001335648"/>
    </source>
</evidence>
<dbReference type="EMBL" id="JAULUE010002046">
    <property type="protein sequence ID" value="KAK5915075.1"/>
    <property type="molecule type" value="Genomic_DNA"/>
</dbReference>
<accession>A0AAN8D7E8</accession>